<keyword evidence="2" id="KW-0648">Protein biosynthesis</keyword>
<gene>
    <name evidence="2" type="ORF">STAS_28045</name>
</gene>
<feature type="region of interest" description="Disordered" evidence="1">
    <location>
        <begin position="1"/>
        <end position="31"/>
    </location>
</feature>
<accession>A0A5A7QZ74</accession>
<feature type="compositionally biased region" description="Pro residues" evidence="1">
    <location>
        <begin position="55"/>
        <end position="67"/>
    </location>
</feature>
<sequence>MWSQSYRLHLKAGPRSATPSQSSRSGRPPHLSQCHNFLIAELHNPDGIHHLPQSPTLPSPTSNPRPPATTDFTAESPISRAPRSLTLLCLNLETRSPCRGPTSPSYLPGPTSPEAIGARPHHRPWVRLHHRSWARPHLSNLTVTRDRTCHFQPPNQSSRHLGPRPLSSGRHPHNRPQSSDLRVAASADLTTVDFKIAARGQLKPIDLDLLHHRISVQPDWHPSSTFSTAE</sequence>
<name>A0A5A7QZ74_STRAF</name>
<keyword evidence="3" id="KW-1185">Reference proteome</keyword>
<feature type="region of interest" description="Disordered" evidence="1">
    <location>
        <begin position="98"/>
        <end position="118"/>
    </location>
</feature>
<protein>
    <submittedName>
        <fullName evidence="2">Transcription elongation factor S-II</fullName>
    </submittedName>
</protein>
<dbReference type="EMBL" id="BKCP01009403">
    <property type="protein sequence ID" value="GER50723.1"/>
    <property type="molecule type" value="Genomic_DNA"/>
</dbReference>
<organism evidence="2 3">
    <name type="scientific">Striga asiatica</name>
    <name type="common">Asiatic witchweed</name>
    <name type="synonym">Buchnera asiatica</name>
    <dbReference type="NCBI Taxonomy" id="4170"/>
    <lineage>
        <taxon>Eukaryota</taxon>
        <taxon>Viridiplantae</taxon>
        <taxon>Streptophyta</taxon>
        <taxon>Embryophyta</taxon>
        <taxon>Tracheophyta</taxon>
        <taxon>Spermatophyta</taxon>
        <taxon>Magnoliopsida</taxon>
        <taxon>eudicotyledons</taxon>
        <taxon>Gunneridae</taxon>
        <taxon>Pentapetalae</taxon>
        <taxon>asterids</taxon>
        <taxon>lamiids</taxon>
        <taxon>Lamiales</taxon>
        <taxon>Orobanchaceae</taxon>
        <taxon>Buchnereae</taxon>
        <taxon>Striga</taxon>
    </lineage>
</organism>
<keyword evidence="2" id="KW-0251">Elongation factor</keyword>
<comment type="caution">
    <text evidence="2">The sequence shown here is derived from an EMBL/GenBank/DDBJ whole genome shotgun (WGS) entry which is preliminary data.</text>
</comment>
<proteinExistence type="predicted"/>
<reference evidence="3" key="1">
    <citation type="journal article" date="2019" name="Curr. Biol.">
        <title>Genome Sequence of Striga asiatica Provides Insight into the Evolution of Plant Parasitism.</title>
        <authorList>
            <person name="Yoshida S."/>
            <person name="Kim S."/>
            <person name="Wafula E.K."/>
            <person name="Tanskanen J."/>
            <person name="Kim Y.M."/>
            <person name="Honaas L."/>
            <person name="Yang Z."/>
            <person name="Spallek T."/>
            <person name="Conn C.E."/>
            <person name="Ichihashi Y."/>
            <person name="Cheong K."/>
            <person name="Cui S."/>
            <person name="Der J.P."/>
            <person name="Gundlach H."/>
            <person name="Jiao Y."/>
            <person name="Hori C."/>
            <person name="Ishida J.K."/>
            <person name="Kasahara H."/>
            <person name="Kiba T."/>
            <person name="Kim M.S."/>
            <person name="Koo N."/>
            <person name="Laohavisit A."/>
            <person name="Lee Y.H."/>
            <person name="Lumba S."/>
            <person name="McCourt P."/>
            <person name="Mortimer J.C."/>
            <person name="Mutuku J.M."/>
            <person name="Nomura T."/>
            <person name="Sasaki-Sekimoto Y."/>
            <person name="Seto Y."/>
            <person name="Wang Y."/>
            <person name="Wakatake T."/>
            <person name="Sakakibara H."/>
            <person name="Demura T."/>
            <person name="Yamaguchi S."/>
            <person name="Yoneyama K."/>
            <person name="Manabe R.I."/>
            <person name="Nelson D.C."/>
            <person name="Schulman A.H."/>
            <person name="Timko M.P."/>
            <person name="dePamphilis C.W."/>
            <person name="Choi D."/>
            <person name="Shirasu K."/>
        </authorList>
    </citation>
    <scope>NUCLEOTIDE SEQUENCE [LARGE SCALE GENOMIC DNA]</scope>
    <source>
        <strain evidence="3">cv. UVA1</strain>
    </source>
</reference>
<dbReference type="Proteomes" id="UP000325081">
    <property type="component" value="Unassembled WGS sequence"/>
</dbReference>
<feature type="region of interest" description="Disordered" evidence="1">
    <location>
        <begin position="148"/>
        <end position="181"/>
    </location>
</feature>
<feature type="region of interest" description="Disordered" evidence="1">
    <location>
        <begin position="45"/>
        <end position="78"/>
    </location>
</feature>
<evidence type="ECO:0000313" key="2">
    <source>
        <dbReference type="EMBL" id="GER50723.1"/>
    </source>
</evidence>
<evidence type="ECO:0000313" key="3">
    <source>
        <dbReference type="Proteomes" id="UP000325081"/>
    </source>
</evidence>
<dbReference type="GO" id="GO:0003746">
    <property type="term" value="F:translation elongation factor activity"/>
    <property type="evidence" value="ECO:0007669"/>
    <property type="project" value="UniProtKB-KW"/>
</dbReference>
<dbReference type="AlphaFoldDB" id="A0A5A7QZ74"/>
<evidence type="ECO:0000256" key="1">
    <source>
        <dbReference type="SAM" id="MobiDB-lite"/>
    </source>
</evidence>